<sequence length="326" mass="36077">MSQPRVFITLGRTGQVVERVGTESNSRELRHDIGPRSGSKRSIGDALRTNPDGSLVSRKRQREDCTYSGACENGVNEMGLTADDLRLKLMHRRSKQNGLDKLRKADHLHGELVKSAQPSASNSIFQLMPQAKESFHLRKMSYTQNAGQINQVGSMQKLNSSCIAHDVGVRPPDTLLRTTRGILPPTNYDGLQQFPSIRATDVSTTKVFMRNGIYDASRSTGFAPTTFKSTTENAKPVTQLAAMNGISQVGWIPLTVSGLLHSLGLEKYEIAFRAEEVDMTALKQMGDKDLKDLGIPMGPRKKILAHMLRSKQQPPQVRNLNLALDR</sequence>
<gene>
    <name evidence="4" type="ORF">G2W53_025089</name>
</gene>
<dbReference type="EMBL" id="JAAIUW010000008">
    <property type="protein sequence ID" value="KAF7819634.1"/>
    <property type="molecule type" value="Genomic_DNA"/>
</dbReference>
<dbReference type="OrthoDB" id="76949at2759"/>
<feature type="region of interest" description="Disordered" evidence="2">
    <location>
        <begin position="20"/>
        <end position="61"/>
    </location>
</feature>
<keyword evidence="5" id="KW-1185">Reference proteome</keyword>
<dbReference type="PROSITE" id="PS50105">
    <property type="entry name" value="SAM_DOMAIN"/>
    <property type="match status" value="1"/>
</dbReference>
<protein>
    <submittedName>
        <fullName evidence="4">Ankyrin repeat and SAM domain-containing protein 6-like</fullName>
    </submittedName>
</protein>
<dbReference type="PANTHER" id="PTHR10627">
    <property type="entry name" value="SCP160"/>
    <property type="match status" value="1"/>
</dbReference>
<dbReference type="Gene3D" id="1.10.150.50">
    <property type="entry name" value="Transcription Factor, Ets-1"/>
    <property type="match status" value="1"/>
</dbReference>
<accession>A0A834WJY5</accession>
<dbReference type="InterPro" id="IPR013761">
    <property type="entry name" value="SAM/pointed_sf"/>
</dbReference>
<evidence type="ECO:0000313" key="4">
    <source>
        <dbReference type="EMBL" id="KAF7819634.1"/>
    </source>
</evidence>
<dbReference type="Proteomes" id="UP000634136">
    <property type="component" value="Unassembled WGS sequence"/>
</dbReference>
<proteinExistence type="predicted"/>
<organism evidence="4 5">
    <name type="scientific">Senna tora</name>
    <dbReference type="NCBI Taxonomy" id="362788"/>
    <lineage>
        <taxon>Eukaryota</taxon>
        <taxon>Viridiplantae</taxon>
        <taxon>Streptophyta</taxon>
        <taxon>Embryophyta</taxon>
        <taxon>Tracheophyta</taxon>
        <taxon>Spermatophyta</taxon>
        <taxon>Magnoliopsida</taxon>
        <taxon>eudicotyledons</taxon>
        <taxon>Gunneridae</taxon>
        <taxon>Pentapetalae</taxon>
        <taxon>rosids</taxon>
        <taxon>fabids</taxon>
        <taxon>Fabales</taxon>
        <taxon>Fabaceae</taxon>
        <taxon>Caesalpinioideae</taxon>
        <taxon>Cassia clade</taxon>
        <taxon>Senna</taxon>
    </lineage>
</organism>
<evidence type="ECO:0000313" key="5">
    <source>
        <dbReference type="Proteomes" id="UP000634136"/>
    </source>
</evidence>
<name>A0A834WJY5_9FABA</name>
<keyword evidence="1" id="KW-0677">Repeat</keyword>
<dbReference type="PANTHER" id="PTHR10627:SF74">
    <property type="entry name" value="OS08G0526500 PROTEIN"/>
    <property type="match status" value="1"/>
</dbReference>
<reference evidence="4" key="1">
    <citation type="submission" date="2020-09" db="EMBL/GenBank/DDBJ databases">
        <title>Genome-Enabled Discovery of Anthraquinone Biosynthesis in Senna tora.</title>
        <authorList>
            <person name="Kang S.-H."/>
            <person name="Pandey R.P."/>
            <person name="Lee C.-M."/>
            <person name="Sim J.-S."/>
            <person name="Jeong J.-T."/>
            <person name="Choi B.-S."/>
            <person name="Jung M."/>
            <person name="Ginzburg D."/>
            <person name="Zhao K."/>
            <person name="Won S.Y."/>
            <person name="Oh T.-J."/>
            <person name="Yu Y."/>
            <person name="Kim N.-H."/>
            <person name="Lee O.R."/>
            <person name="Lee T.-H."/>
            <person name="Bashyal P."/>
            <person name="Kim T.-S."/>
            <person name="Lee W.-H."/>
            <person name="Kawkins C."/>
            <person name="Kim C.-K."/>
            <person name="Kim J.S."/>
            <person name="Ahn B.O."/>
            <person name="Rhee S.Y."/>
            <person name="Sohng J.K."/>
        </authorList>
    </citation>
    <scope>NUCLEOTIDE SEQUENCE</scope>
    <source>
        <tissue evidence="4">Leaf</tissue>
    </source>
</reference>
<dbReference type="InterPro" id="IPR001660">
    <property type="entry name" value="SAM"/>
</dbReference>
<evidence type="ECO:0000259" key="3">
    <source>
        <dbReference type="PROSITE" id="PS50105"/>
    </source>
</evidence>
<dbReference type="SMART" id="SM00454">
    <property type="entry name" value="SAM"/>
    <property type="match status" value="1"/>
</dbReference>
<feature type="compositionally biased region" description="Basic and acidic residues" evidence="2">
    <location>
        <begin position="25"/>
        <end position="34"/>
    </location>
</feature>
<dbReference type="AlphaFoldDB" id="A0A834WJY5"/>
<evidence type="ECO:0000256" key="1">
    <source>
        <dbReference type="ARBA" id="ARBA00022737"/>
    </source>
</evidence>
<dbReference type="SUPFAM" id="SSF47769">
    <property type="entry name" value="SAM/Pointed domain"/>
    <property type="match status" value="1"/>
</dbReference>
<comment type="caution">
    <text evidence="4">The sequence shown here is derived from an EMBL/GenBank/DDBJ whole genome shotgun (WGS) entry which is preliminary data.</text>
</comment>
<evidence type="ECO:0000256" key="2">
    <source>
        <dbReference type="SAM" id="MobiDB-lite"/>
    </source>
</evidence>
<feature type="domain" description="SAM" evidence="3">
    <location>
        <begin position="251"/>
        <end position="295"/>
    </location>
</feature>
<dbReference type="Pfam" id="PF00536">
    <property type="entry name" value="SAM_1"/>
    <property type="match status" value="1"/>
</dbReference>